<dbReference type="AlphaFoldDB" id="A0A7R9XZ67"/>
<dbReference type="PANTHER" id="PTHR45657:SF1">
    <property type="entry name" value="CRAL-TRIO DOMAIN-CONTAINING PROTEIN YKL091C-RELATED"/>
    <property type="match status" value="1"/>
</dbReference>
<feature type="region of interest" description="Disordered" evidence="4">
    <location>
        <begin position="366"/>
        <end position="397"/>
    </location>
</feature>
<feature type="domain" description="CRAL-TRIO" evidence="5">
    <location>
        <begin position="165"/>
        <end position="348"/>
    </location>
</feature>
<dbReference type="SUPFAM" id="SSF52087">
    <property type="entry name" value="CRAL/TRIO domain"/>
    <property type="match status" value="1"/>
</dbReference>
<accession>A0A7R9XZ67</accession>
<dbReference type="CDD" id="cd00170">
    <property type="entry name" value="SEC14"/>
    <property type="match status" value="1"/>
</dbReference>
<dbReference type="InterPro" id="IPR001251">
    <property type="entry name" value="CRAL-TRIO_dom"/>
</dbReference>
<dbReference type="InterPro" id="IPR051026">
    <property type="entry name" value="PI/PC_transfer"/>
</dbReference>
<dbReference type="GO" id="GO:0000139">
    <property type="term" value="C:Golgi membrane"/>
    <property type="evidence" value="ECO:0007669"/>
    <property type="project" value="UniProtKB-SubCell"/>
</dbReference>
<evidence type="ECO:0000256" key="4">
    <source>
        <dbReference type="SAM" id="MobiDB-lite"/>
    </source>
</evidence>
<dbReference type="SMART" id="SM00516">
    <property type="entry name" value="SEC14"/>
    <property type="match status" value="1"/>
</dbReference>
<feature type="compositionally biased region" description="Low complexity" evidence="4">
    <location>
        <begin position="1"/>
        <end position="19"/>
    </location>
</feature>
<evidence type="ECO:0000256" key="2">
    <source>
        <dbReference type="ARBA" id="ARBA00004395"/>
    </source>
</evidence>
<organism evidence="6">
    <name type="scientific">Prasinoderma coloniale</name>
    <dbReference type="NCBI Taxonomy" id="156133"/>
    <lineage>
        <taxon>Eukaryota</taxon>
        <taxon>Viridiplantae</taxon>
        <taxon>Prasinodermophyta</taxon>
        <taxon>Prasinodermophyceae</taxon>
        <taxon>Prasinodermales</taxon>
        <taxon>Prasinodermaceae</taxon>
        <taxon>Prasinoderma</taxon>
    </lineage>
</organism>
<name>A0A7R9XZ67_9VIRI</name>
<dbReference type="EMBL" id="HBDZ01005739">
    <property type="protein sequence ID" value="CAD8235962.1"/>
    <property type="molecule type" value="Transcribed_RNA"/>
</dbReference>
<dbReference type="PROSITE" id="PS50191">
    <property type="entry name" value="CRAL_TRIO"/>
    <property type="match status" value="1"/>
</dbReference>
<dbReference type="PANTHER" id="PTHR45657">
    <property type="entry name" value="CRAL-TRIO DOMAIN-CONTAINING PROTEIN YKL091C-RELATED"/>
    <property type="match status" value="1"/>
</dbReference>
<dbReference type="SUPFAM" id="SSF46938">
    <property type="entry name" value="CRAL/TRIO N-terminal domain"/>
    <property type="match status" value="1"/>
</dbReference>
<dbReference type="InterPro" id="IPR036273">
    <property type="entry name" value="CRAL/TRIO_N_dom_sf"/>
</dbReference>
<comment type="subcellular location">
    <subcellularLocation>
        <location evidence="1">Cell membrane</location>
        <topology evidence="1">Peripheral membrane protein</topology>
    </subcellularLocation>
    <subcellularLocation>
        <location evidence="2">Golgi apparatus membrane</location>
        <topology evidence="2">Peripheral membrane protein</topology>
    </subcellularLocation>
</comment>
<dbReference type="GO" id="GO:0005886">
    <property type="term" value="C:plasma membrane"/>
    <property type="evidence" value="ECO:0007669"/>
    <property type="project" value="UniProtKB-SubCell"/>
</dbReference>
<feature type="region of interest" description="Disordered" evidence="4">
    <location>
        <begin position="1"/>
        <end position="22"/>
    </location>
</feature>
<protein>
    <recommendedName>
        <fullName evidence="5">CRAL-TRIO domain-containing protein</fullName>
    </recommendedName>
</protein>
<sequence length="434" mass="47421">MGCCASAPSAGRPAAAGQTAPPPASLLSIVVSTSSFRSARSSFRSASTAGESERDVAASPRASLAARLRRSFMSGRLRRPDQPKDEGAAVEALRRELVRRGALEDDATAWHGGAQPIGAVLRRFLRARKGEVAAAADMFERQVEWRRSLGDGGVDSIERWFDFPEKASVRELYPAGYFRTCKQGRPVYCERLGRVDIEALAKVCSVDRLVLYHVLEYEFLMRHHLPELQARLPEEKRWEVSSTQTVTILDLAGLHFGNLKKSKGMALDYFRRVKDIDSDCYPEMLGRLLVINAPFAFRAIWSLLRPMVPRETLSKVSIHGTDFEKALHSLVSPADLPPSLGGSDESLELGTCLSDEYHAETHLCADEESADAASQSPTGTDDDDTQPVPPRSLGRRATKMVVKVGSMLASPVAAPAAQAAFVRGIVEHGAQHDI</sequence>
<evidence type="ECO:0000313" key="6">
    <source>
        <dbReference type="EMBL" id="CAD8235962.1"/>
    </source>
</evidence>
<proteinExistence type="inferred from homology"/>
<dbReference type="Gene3D" id="3.40.525.10">
    <property type="entry name" value="CRAL-TRIO lipid binding domain"/>
    <property type="match status" value="1"/>
</dbReference>
<dbReference type="Pfam" id="PF00650">
    <property type="entry name" value="CRAL_TRIO"/>
    <property type="match status" value="1"/>
</dbReference>
<reference evidence="6" key="1">
    <citation type="submission" date="2021-01" db="EMBL/GenBank/DDBJ databases">
        <authorList>
            <person name="Corre E."/>
            <person name="Pelletier E."/>
            <person name="Niang G."/>
            <person name="Scheremetjew M."/>
            <person name="Finn R."/>
            <person name="Kale V."/>
            <person name="Holt S."/>
            <person name="Cochrane G."/>
            <person name="Meng A."/>
            <person name="Brown T."/>
            <person name="Cohen L."/>
        </authorList>
    </citation>
    <scope>NUCLEOTIDE SEQUENCE</scope>
    <source>
        <strain evidence="6">CCMP1413</strain>
    </source>
</reference>
<gene>
    <name evidence="6" type="ORF">PCOL08062_LOCUS4395</name>
</gene>
<evidence type="ECO:0000259" key="5">
    <source>
        <dbReference type="PROSITE" id="PS50191"/>
    </source>
</evidence>
<dbReference type="InterPro" id="IPR036865">
    <property type="entry name" value="CRAL-TRIO_dom_sf"/>
</dbReference>
<comment type="similarity">
    <text evidence="3">Belongs to the SFH family.</text>
</comment>
<evidence type="ECO:0000256" key="3">
    <source>
        <dbReference type="ARBA" id="ARBA00038020"/>
    </source>
</evidence>
<evidence type="ECO:0000256" key="1">
    <source>
        <dbReference type="ARBA" id="ARBA00004202"/>
    </source>
</evidence>